<protein>
    <submittedName>
        <fullName evidence="2">Putative diguanylate cyclase DgcT</fullName>
        <ecNumber evidence="2">2.7.7.65</ecNumber>
    </submittedName>
</protein>
<evidence type="ECO:0000259" key="1">
    <source>
        <dbReference type="PROSITE" id="PS50887"/>
    </source>
</evidence>
<reference evidence="2" key="1">
    <citation type="submission" date="2019-08" db="EMBL/GenBank/DDBJ databases">
        <authorList>
            <person name="Kucharzyk K."/>
            <person name="Murdoch R.W."/>
            <person name="Higgins S."/>
            <person name="Loffler F."/>
        </authorList>
    </citation>
    <scope>NUCLEOTIDE SEQUENCE</scope>
</reference>
<dbReference type="EMBL" id="VSSQ01030927">
    <property type="protein sequence ID" value="MPM81624.1"/>
    <property type="molecule type" value="Genomic_DNA"/>
</dbReference>
<dbReference type="GO" id="GO:0005886">
    <property type="term" value="C:plasma membrane"/>
    <property type="evidence" value="ECO:0007669"/>
    <property type="project" value="TreeGrafter"/>
</dbReference>
<dbReference type="GO" id="GO:0043709">
    <property type="term" value="P:cell adhesion involved in single-species biofilm formation"/>
    <property type="evidence" value="ECO:0007669"/>
    <property type="project" value="TreeGrafter"/>
</dbReference>
<comment type="caution">
    <text evidence="2">The sequence shown here is derived from an EMBL/GenBank/DDBJ whole genome shotgun (WGS) entry which is preliminary data.</text>
</comment>
<dbReference type="GO" id="GO:0052621">
    <property type="term" value="F:diguanylate cyclase activity"/>
    <property type="evidence" value="ECO:0007669"/>
    <property type="project" value="UniProtKB-EC"/>
</dbReference>
<dbReference type="SUPFAM" id="SSF55073">
    <property type="entry name" value="Nucleotide cyclase"/>
    <property type="match status" value="1"/>
</dbReference>
<dbReference type="InterPro" id="IPR043128">
    <property type="entry name" value="Rev_trsase/Diguanyl_cyclase"/>
</dbReference>
<keyword evidence="2" id="KW-0808">Transferase</keyword>
<gene>
    <name evidence="2" type="primary">dgcT_2</name>
    <name evidence="2" type="ORF">SDC9_128680</name>
</gene>
<evidence type="ECO:0000313" key="2">
    <source>
        <dbReference type="EMBL" id="MPM81624.1"/>
    </source>
</evidence>
<dbReference type="PROSITE" id="PS50887">
    <property type="entry name" value="GGDEF"/>
    <property type="match status" value="1"/>
</dbReference>
<dbReference type="SMART" id="SM00267">
    <property type="entry name" value="GGDEF"/>
    <property type="match status" value="1"/>
</dbReference>
<sequence>MDDFKKVNDTYGHAVGDEIIIALAELMKKYCSDNHLPARFGGEEFAIILNEQEKDLCYDFIEKLRKDFELKTSEIINGTVTISCGIATWTPSLTAEELFNKADSAMYQSKATGKNRTTILNK</sequence>
<dbReference type="NCBIfam" id="TIGR00254">
    <property type="entry name" value="GGDEF"/>
    <property type="match status" value="1"/>
</dbReference>
<dbReference type="Gene3D" id="3.30.70.270">
    <property type="match status" value="1"/>
</dbReference>
<organism evidence="2">
    <name type="scientific">bioreactor metagenome</name>
    <dbReference type="NCBI Taxonomy" id="1076179"/>
    <lineage>
        <taxon>unclassified sequences</taxon>
        <taxon>metagenomes</taxon>
        <taxon>ecological metagenomes</taxon>
    </lineage>
</organism>
<dbReference type="EC" id="2.7.7.65" evidence="2"/>
<dbReference type="GO" id="GO:1902201">
    <property type="term" value="P:negative regulation of bacterial-type flagellum-dependent cell motility"/>
    <property type="evidence" value="ECO:0007669"/>
    <property type="project" value="TreeGrafter"/>
</dbReference>
<accession>A0A645CXG1</accession>
<name>A0A645CXG1_9ZZZZ</name>
<dbReference type="InterPro" id="IPR050469">
    <property type="entry name" value="Diguanylate_Cyclase"/>
</dbReference>
<dbReference type="InterPro" id="IPR000160">
    <property type="entry name" value="GGDEF_dom"/>
</dbReference>
<dbReference type="PANTHER" id="PTHR45138">
    <property type="entry name" value="REGULATORY COMPONENTS OF SENSORY TRANSDUCTION SYSTEM"/>
    <property type="match status" value="1"/>
</dbReference>
<keyword evidence="2" id="KW-0548">Nucleotidyltransferase</keyword>
<proteinExistence type="predicted"/>
<feature type="domain" description="GGDEF" evidence="1">
    <location>
        <begin position="1"/>
        <end position="122"/>
    </location>
</feature>
<dbReference type="InterPro" id="IPR029787">
    <property type="entry name" value="Nucleotide_cyclase"/>
</dbReference>
<dbReference type="AlphaFoldDB" id="A0A645CXG1"/>
<dbReference type="CDD" id="cd01949">
    <property type="entry name" value="GGDEF"/>
    <property type="match status" value="1"/>
</dbReference>
<dbReference type="Pfam" id="PF00990">
    <property type="entry name" value="GGDEF"/>
    <property type="match status" value="1"/>
</dbReference>
<dbReference type="PANTHER" id="PTHR45138:SF9">
    <property type="entry name" value="DIGUANYLATE CYCLASE DGCM-RELATED"/>
    <property type="match status" value="1"/>
</dbReference>